<dbReference type="SMART" id="SM00558">
    <property type="entry name" value="JmjC"/>
    <property type="match status" value="1"/>
</dbReference>
<dbReference type="GO" id="GO:0000785">
    <property type="term" value="C:chromatin"/>
    <property type="evidence" value="ECO:0007669"/>
    <property type="project" value="TreeGrafter"/>
</dbReference>
<dbReference type="Gene3D" id="2.60.120.650">
    <property type="entry name" value="Cupin"/>
    <property type="match status" value="2"/>
</dbReference>
<dbReference type="CDD" id="cd02208">
    <property type="entry name" value="cupin_RmlC-like"/>
    <property type="match status" value="1"/>
</dbReference>
<evidence type="ECO:0000256" key="1">
    <source>
        <dbReference type="ARBA" id="ARBA00004123"/>
    </source>
</evidence>
<feature type="compositionally biased region" description="Basic and acidic residues" evidence="7">
    <location>
        <begin position="959"/>
        <end position="973"/>
    </location>
</feature>
<dbReference type="PANTHER" id="PTHR12549">
    <property type="entry name" value="JMJC DOMAIN-CONTAINING HISTONE DEMETHYLATION PROTEIN"/>
    <property type="match status" value="1"/>
</dbReference>
<evidence type="ECO:0000313" key="10">
    <source>
        <dbReference type="Proteomes" id="UP000541444"/>
    </source>
</evidence>
<dbReference type="GO" id="GO:0003712">
    <property type="term" value="F:transcription coregulator activity"/>
    <property type="evidence" value="ECO:0007669"/>
    <property type="project" value="TreeGrafter"/>
</dbReference>
<dbReference type="InterPro" id="IPR018866">
    <property type="entry name" value="Znf-4CXXC_R1"/>
</dbReference>
<dbReference type="GO" id="GO:0000118">
    <property type="term" value="C:histone deacetylase complex"/>
    <property type="evidence" value="ECO:0007669"/>
    <property type="project" value="TreeGrafter"/>
</dbReference>
<keyword evidence="10" id="KW-1185">Reference proteome</keyword>
<evidence type="ECO:0000313" key="9">
    <source>
        <dbReference type="EMBL" id="KAF6159769.1"/>
    </source>
</evidence>
<protein>
    <recommendedName>
        <fullName evidence="8">JmjC domain-containing protein</fullName>
    </recommendedName>
</protein>
<accession>A0A7J7MXU5</accession>
<reference evidence="9 10" key="1">
    <citation type="journal article" date="2020" name="IScience">
        <title>Genome Sequencing of the Endangered Kingdonia uniflora (Circaeasteraceae, Ranunculales) Reveals Potential Mechanisms of Evolutionary Specialization.</title>
        <authorList>
            <person name="Sun Y."/>
            <person name="Deng T."/>
            <person name="Zhang A."/>
            <person name="Moore M.J."/>
            <person name="Landis J.B."/>
            <person name="Lin N."/>
            <person name="Zhang H."/>
            <person name="Zhang X."/>
            <person name="Huang J."/>
            <person name="Zhang X."/>
            <person name="Sun H."/>
            <person name="Wang H."/>
        </authorList>
    </citation>
    <scope>NUCLEOTIDE SEQUENCE [LARGE SCALE GENOMIC DNA]</scope>
    <source>
        <strain evidence="9">TB1705</strain>
        <tissue evidence="9">Leaf</tissue>
    </source>
</reference>
<dbReference type="InterPro" id="IPR018247">
    <property type="entry name" value="EF_Hand_1_Ca_BS"/>
</dbReference>
<dbReference type="GO" id="GO:0046872">
    <property type="term" value="F:metal ion binding"/>
    <property type="evidence" value="ECO:0007669"/>
    <property type="project" value="UniProtKB-KW"/>
</dbReference>
<dbReference type="GO" id="GO:0006357">
    <property type="term" value="P:regulation of transcription by RNA polymerase II"/>
    <property type="evidence" value="ECO:0007669"/>
    <property type="project" value="TreeGrafter"/>
</dbReference>
<feature type="domain" description="JmjC" evidence="8">
    <location>
        <begin position="793"/>
        <end position="1371"/>
    </location>
</feature>
<evidence type="ECO:0000256" key="3">
    <source>
        <dbReference type="ARBA" id="ARBA00022723"/>
    </source>
</evidence>
<dbReference type="PANTHER" id="PTHR12549:SF51">
    <property type="entry name" value="JMJC DOMAIN-CONTAINING PROTEIN"/>
    <property type="match status" value="1"/>
</dbReference>
<sequence length="1371" mass="154870">MSSSSGYESSSPTNTTAITITIAISLLLPEYFPRALLFTFEQPKFLLLAGHEELFSKPDLYTKQFSKPDSQWFSAMKEKSQELKMSDGRASSSQKRLRCSHRIGVRLCKRLRIRDWLFCEKHYSKKTETEEDLGSGETKRGISEEICGSDDEGNQGLKAKTRGLKEICGLEDEGNLGLEAKRREFDETCGSDGEGNQGLEAKKREFEEDCDSKRRTRGKKVNYAKIVGYVYSDDEYEGRKRRRRSSSSARVSKDERGKIGGETKVRVSKGENVGEVSDDEKSEIGETEVKVYKAKKGKDGAGTKDRFSKSENMRSGSVIDVANKFGEENSALPRNRTACLSMQKAKWHIMFLFIVYLKLRYPHLSDEDIIESCPFCRGICNCKNCLRKYGAVKETKMQMNKSKKVKYSKYLIHVLLPSVKRFDQEQMKEKKVEAKIKGSSLEDTRIPKSVCAIDERVYCNFCKTSIFDYHRSCSNCSYDLCIRCCQEIRKGCLKGGTDEMKVKYINRGEQYLHGGEPVQTSKSRRRSTCLQRNLRSLTDESSSGDIMPISEWKVNDNEKISCPPTKMGGCNIGLLELKSLLGDEWVSDLVQKAEKEDNSLKLPGQCSCFKSIGEIDLDNNNLRKAACREGSSDNYLYCPRTGDIKQSDLEHFQKHWFDGEPVIVRNVLDTTTGLSWDPMVMSRGLRENKVSRVSKGCPKLEVMAVDCLDWCEWINAPKPPPPPPPPPPLTRMSVPIKTHHFFRSYSTGEYYYNNWPKMLKLKDWPPANLFEELLPRHFSEFISALPFQEYSNPKSGFLNIAVKLPKNSLKPDMGPKTYVAYGAEDELGRGDSVTKLHCDMSDAVNVLMHTTEVVMESVNIAAIKELKKQHIAQDKREMPPTQECQKIEIEHLSPSRVSTKTEGAIHIFPAINLPTSPDGRVKDMGEFNGGPEGKIVGDSSHQEYFSGAVDIEADVDQPPESKERDTDSGEFQARQKADMINGLSKEDGASEFEANEKENYHSGCTEAQIEENVDRVGEINNFEGNGKIKEKTEVSSGVEFRFRDGILDVGVQRESGSNYIDGKITQSEKKWEYNTGYDPKPKGNMLDVGLQEKDMSGFDKDYSICNFTQEEHNIKLVDAIDKDGEHVLQKNEIQIDTRSKSEVNMMDVCVQAESSSAVVHTDAKIDELHVVAEEKDKDSGKLYVELECTMPDVEVLEKAEVGEVLVGIEAQVEGNTCVSVGDSVMKEVLAVDPDACNDSRKLSSEEIMKDSPSISANKVDSINHETGGALWDIFRRKDVPLLKEYLIKHSKEFRDVYCARVEQVFHPIHDQTFYLSSDHKKKLKEEFGIEPWTFVQKLGEAVFIPAGCPHQVRNLMVRRDIVGVILEKPRL</sequence>
<feature type="region of interest" description="Disordered" evidence="7">
    <location>
        <begin position="236"/>
        <end position="262"/>
    </location>
</feature>
<dbReference type="PROSITE" id="PS00018">
    <property type="entry name" value="EF_HAND_1"/>
    <property type="match status" value="1"/>
</dbReference>
<keyword evidence="4" id="KW-0805">Transcription regulation</keyword>
<dbReference type="Pfam" id="PF02373">
    <property type="entry name" value="JmjC"/>
    <property type="match status" value="1"/>
</dbReference>
<organism evidence="9 10">
    <name type="scientific">Kingdonia uniflora</name>
    <dbReference type="NCBI Taxonomy" id="39325"/>
    <lineage>
        <taxon>Eukaryota</taxon>
        <taxon>Viridiplantae</taxon>
        <taxon>Streptophyta</taxon>
        <taxon>Embryophyta</taxon>
        <taxon>Tracheophyta</taxon>
        <taxon>Spermatophyta</taxon>
        <taxon>Magnoliopsida</taxon>
        <taxon>Ranunculales</taxon>
        <taxon>Circaeasteraceae</taxon>
        <taxon>Kingdonia</taxon>
    </lineage>
</organism>
<keyword evidence="3" id="KW-0479">Metal-binding</keyword>
<evidence type="ECO:0000259" key="8">
    <source>
        <dbReference type="PROSITE" id="PS51184"/>
    </source>
</evidence>
<name>A0A7J7MXU5_9MAGN</name>
<evidence type="ECO:0000256" key="2">
    <source>
        <dbReference type="ARBA" id="ARBA00006801"/>
    </source>
</evidence>
<evidence type="ECO:0000256" key="6">
    <source>
        <dbReference type="ARBA" id="ARBA00023242"/>
    </source>
</evidence>
<feature type="region of interest" description="Disordered" evidence="7">
    <location>
        <begin position="954"/>
        <end position="973"/>
    </location>
</feature>
<dbReference type="Proteomes" id="UP000541444">
    <property type="component" value="Unassembled WGS sequence"/>
</dbReference>
<dbReference type="Pfam" id="PF10497">
    <property type="entry name" value="zf-4CXXC_R1"/>
    <property type="match status" value="1"/>
</dbReference>
<dbReference type="EMBL" id="JACGCM010001188">
    <property type="protein sequence ID" value="KAF6159769.1"/>
    <property type="molecule type" value="Genomic_DNA"/>
</dbReference>
<comment type="subcellular location">
    <subcellularLocation>
        <location evidence="1">Nucleus</location>
    </subcellularLocation>
</comment>
<dbReference type="InterPro" id="IPR003347">
    <property type="entry name" value="JmjC_dom"/>
</dbReference>
<dbReference type="OrthoDB" id="1667110at2759"/>
<gene>
    <name evidence="9" type="ORF">GIB67_030027</name>
</gene>
<evidence type="ECO:0000256" key="7">
    <source>
        <dbReference type="SAM" id="MobiDB-lite"/>
    </source>
</evidence>
<comment type="similarity">
    <text evidence="2">Belongs to the JARID1 histone demethylase family.</text>
</comment>
<feature type="compositionally biased region" description="Basic and acidic residues" evidence="7">
    <location>
        <begin position="251"/>
        <end position="262"/>
    </location>
</feature>
<dbReference type="PROSITE" id="PS51184">
    <property type="entry name" value="JMJC"/>
    <property type="match status" value="1"/>
</dbReference>
<proteinExistence type="inferred from homology"/>
<evidence type="ECO:0000256" key="4">
    <source>
        <dbReference type="ARBA" id="ARBA00023015"/>
    </source>
</evidence>
<dbReference type="InterPro" id="IPR045109">
    <property type="entry name" value="LSDs-like"/>
</dbReference>
<dbReference type="GO" id="GO:0031490">
    <property type="term" value="F:chromatin DNA binding"/>
    <property type="evidence" value="ECO:0007669"/>
    <property type="project" value="TreeGrafter"/>
</dbReference>
<comment type="caution">
    <text evidence="9">The sequence shown here is derived from an EMBL/GenBank/DDBJ whole genome shotgun (WGS) entry which is preliminary data.</text>
</comment>
<dbReference type="SUPFAM" id="SSF51197">
    <property type="entry name" value="Clavaminate synthase-like"/>
    <property type="match status" value="1"/>
</dbReference>
<keyword evidence="6" id="KW-0539">Nucleus</keyword>
<dbReference type="GO" id="GO:0032454">
    <property type="term" value="F:histone H3K9 demethylase activity"/>
    <property type="evidence" value="ECO:0007669"/>
    <property type="project" value="InterPro"/>
</dbReference>
<evidence type="ECO:0000256" key="5">
    <source>
        <dbReference type="ARBA" id="ARBA00023163"/>
    </source>
</evidence>
<keyword evidence="5" id="KW-0804">Transcription</keyword>